<dbReference type="EMBL" id="JANFPI010000001">
    <property type="protein sequence ID" value="MCX8996222.1"/>
    <property type="molecule type" value="Genomic_DNA"/>
</dbReference>
<feature type="domain" description="Glycosyl transferase family 1" evidence="1">
    <location>
        <begin position="217"/>
        <end position="376"/>
    </location>
</feature>
<dbReference type="InterPro" id="IPR028098">
    <property type="entry name" value="Glyco_trans_4-like_N"/>
</dbReference>
<dbReference type="Pfam" id="PF00534">
    <property type="entry name" value="Glycos_transf_1"/>
    <property type="match status" value="1"/>
</dbReference>
<dbReference type="GO" id="GO:0016757">
    <property type="term" value="F:glycosyltransferase activity"/>
    <property type="evidence" value="ECO:0007669"/>
    <property type="project" value="UniProtKB-KW"/>
</dbReference>
<dbReference type="EMBL" id="JANFPI010000005">
    <property type="protein sequence ID" value="MCX8998739.1"/>
    <property type="molecule type" value="Genomic_DNA"/>
</dbReference>
<organism evidence="3 5">
    <name type="scientific">Ectorhizobium quercum</name>
    <dbReference type="NCBI Taxonomy" id="2965071"/>
    <lineage>
        <taxon>Bacteria</taxon>
        <taxon>Pseudomonadati</taxon>
        <taxon>Pseudomonadota</taxon>
        <taxon>Alphaproteobacteria</taxon>
        <taxon>Hyphomicrobiales</taxon>
        <taxon>Rhizobiaceae</taxon>
        <taxon>Ectorhizobium</taxon>
    </lineage>
</organism>
<gene>
    <name evidence="3" type="ORF">NOF55_03800</name>
    <name evidence="4" type="ORF">NOF55_16625</name>
</gene>
<dbReference type="Proteomes" id="UP001208771">
    <property type="component" value="Unassembled WGS sequence"/>
</dbReference>
<dbReference type="SUPFAM" id="SSF53756">
    <property type="entry name" value="UDP-Glycosyltransferase/glycogen phosphorylase"/>
    <property type="match status" value="1"/>
</dbReference>
<keyword evidence="3" id="KW-0808">Transferase</keyword>
<name>A0AAE3MXQ0_9HYPH</name>
<evidence type="ECO:0000313" key="5">
    <source>
        <dbReference type="Proteomes" id="UP001208771"/>
    </source>
</evidence>
<dbReference type="PANTHER" id="PTHR45947:SF15">
    <property type="entry name" value="TEICHURONIC ACID BIOSYNTHESIS GLYCOSYLTRANSFERASE TUAC-RELATED"/>
    <property type="match status" value="1"/>
</dbReference>
<reference evidence="3" key="1">
    <citation type="submission" date="2022-07" db="EMBL/GenBank/DDBJ databases">
        <title>Ectorhizobium quercum gen.nov., sp. nov.</title>
        <authorList>
            <person name="Ma T."/>
            <person name="Li Y."/>
        </authorList>
    </citation>
    <scope>NUCLEOTIDE SEQUENCE</scope>
    <source>
        <strain evidence="3">BDR2-2</strain>
    </source>
</reference>
<evidence type="ECO:0000259" key="2">
    <source>
        <dbReference type="Pfam" id="PF13439"/>
    </source>
</evidence>
<dbReference type="Pfam" id="PF13439">
    <property type="entry name" value="Glyco_transf_4"/>
    <property type="match status" value="1"/>
</dbReference>
<keyword evidence="5" id="KW-1185">Reference proteome</keyword>
<proteinExistence type="predicted"/>
<dbReference type="AlphaFoldDB" id="A0AAE3MXQ0"/>
<dbReference type="EC" id="2.4.-.-" evidence="3"/>
<evidence type="ECO:0000313" key="3">
    <source>
        <dbReference type="EMBL" id="MCX8996222.1"/>
    </source>
</evidence>
<dbReference type="RefSeq" id="WP_306409969.1">
    <property type="nucleotide sequence ID" value="NZ_JANFPI010000001.1"/>
</dbReference>
<dbReference type="PANTHER" id="PTHR45947">
    <property type="entry name" value="SULFOQUINOVOSYL TRANSFERASE SQD2"/>
    <property type="match status" value="1"/>
</dbReference>
<feature type="domain" description="Glycosyltransferase subfamily 4-like N-terminal" evidence="2">
    <location>
        <begin position="108"/>
        <end position="210"/>
    </location>
</feature>
<dbReference type="CDD" id="cd03801">
    <property type="entry name" value="GT4_PimA-like"/>
    <property type="match status" value="1"/>
</dbReference>
<keyword evidence="3" id="KW-0328">Glycosyltransferase</keyword>
<dbReference type="InterPro" id="IPR001296">
    <property type="entry name" value="Glyco_trans_1"/>
</dbReference>
<dbReference type="Gene3D" id="3.40.50.2000">
    <property type="entry name" value="Glycogen Phosphorylase B"/>
    <property type="match status" value="2"/>
</dbReference>
<accession>A0AAE3MXQ0</accession>
<evidence type="ECO:0000313" key="4">
    <source>
        <dbReference type="EMBL" id="MCX8998739.1"/>
    </source>
</evidence>
<dbReference type="InterPro" id="IPR050194">
    <property type="entry name" value="Glycosyltransferase_grp1"/>
</dbReference>
<evidence type="ECO:0000259" key="1">
    <source>
        <dbReference type="Pfam" id="PF00534"/>
    </source>
</evidence>
<sequence>MKIGYFLNTYPVPSGTFIRREIEALEAEGETVSRFAVRRFAGELVDPRDIAESDKTVYLLEGNVADLMLSTLREILLNPAGVMRMLPAWITLVRNAGGEPIRHAAYAMQAASLRRKTRRAGIAHVHAHYGTNTAAVVMLARLMGGPRYSFTAHGPDEFVDAESRSYALKIRHSSFVVAISDYCKRVLSGIGGDEDSRRKIEVVRCGLRLEDFVPPPPIQPGNLTLVCVGRLCPQKGQVHIPAAVAALRGDFPQLRVILVGDGESRADVEAEIRRHGVERQVLLHGWASNEEVRRLIRDGRALLLPSYAEGLPIVLMESLALCRPVITTTIAGIPELVDATCGWLVQPGDHAQLVAAMRSALEATPADIDRMGRAGRARVMAMHDIRRLAGDLARLFAGGGNR</sequence>
<comment type="caution">
    <text evidence="3">The sequence shown here is derived from an EMBL/GenBank/DDBJ whole genome shotgun (WGS) entry which is preliminary data.</text>
</comment>
<protein>
    <submittedName>
        <fullName evidence="3">Glycosyltransferase</fullName>
        <ecNumber evidence="3">2.4.-.-</ecNumber>
    </submittedName>
</protein>